<evidence type="ECO:0000313" key="1">
    <source>
        <dbReference type="EMBL" id="MCC9072168.1"/>
    </source>
</evidence>
<gene>
    <name evidence="1" type="ORF">LNQ49_11305</name>
</gene>
<proteinExistence type="predicted"/>
<name>A0ABS8MTW0_9FLAO</name>
<accession>A0ABS8MTW0</accession>
<protein>
    <submittedName>
        <fullName evidence="1">Uncharacterized protein</fullName>
    </submittedName>
</protein>
<dbReference type="Proteomes" id="UP001430919">
    <property type="component" value="Unassembled WGS sequence"/>
</dbReference>
<organism evidence="1 2">
    <name type="scientific">Flavobacterium pisciphilum</name>
    <dbReference type="NCBI Taxonomy" id="2893755"/>
    <lineage>
        <taxon>Bacteria</taxon>
        <taxon>Pseudomonadati</taxon>
        <taxon>Bacteroidota</taxon>
        <taxon>Flavobacteriia</taxon>
        <taxon>Flavobacteriales</taxon>
        <taxon>Flavobacteriaceae</taxon>
        <taxon>Flavobacterium</taxon>
    </lineage>
</organism>
<keyword evidence="2" id="KW-1185">Reference proteome</keyword>
<comment type="caution">
    <text evidence="1">The sequence shown here is derived from an EMBL/GenBank/DDBJ whole genome shotgun (WGS) entry which is preliminary data.</text>
</comment>
<dbReference type="RefSeq" id="WP_229988931.1">
    <property type="nucleotide sequence ID" value="NZ_JAJJMO010000001.1"/>
</dbReference>
<evidence type="ECO:0000313" key="2">
    <source>
        <dbReference type="Proteomes" id="UP001430919"/>
    </source>
</evidence>
<sequence length="145" mass="17299">MNEESYNEQIENWLKIGLSQSPDKISETFYFDKRDNQFFSILITDYFLFDEGFKINKNTSSNYSDVNLKLLIDRLKRIENDSNSIIVLPRFGEIIEEDLISKMDSFLNLNAINLESVSLWEVEELGDITIDLTNKKKKHWWQFWK</sequence>
<dbReference type="EMBL" id="JAJJMO010000001">
    <property type="protein sequence ID" value="MCC9072168.1"/>
    <property type="molecule type" value="Genomic_DNA"/>
</dbReference>
<reference evidence="1" key="1">
    <citation type="submission" date="2021-11" db="EMBL/GenBank/DDBJ databases">
        <title>Description of novel Flavobacterium species.</title>
        <authorList>
            <person name="Saticioglu I.B."/>
            <person name="Ay H."/>
            <person name="Altun S."/>
            <person name="Duman M."/>
        </authorList>
    </citation>
    <scope>NUCLEOTIDE SEQUENCE</scope>
    <source>
        <strain evidence="1">F-65</strain>
    </source>
</reference>